<dbReference type="PANTHER" id="PTHR22883:SF326">
    <property type="entry name" value="PALMITOYLTRANSFERASE ZDHHC19"/>
    <property type="match status" value="1"/>
</dbReference>
<name>A0A7J7EMZ0_DICBM</name>
<dbReference type="GO" id="GO:0019706">
    <property type="term" value="F:protein-cysteine S-palmitoyltransferase activity"/>
    <property type="evidence" value="ECO:0007669"/>
    <property type="project" value="UniProtKB-EC"/>
</dbReference>
<dbReference type="EC" id="2.3.1.225" evidence="7"/>
<comment type="catalytic activity">
    <reaction evidence="7">
        <text>L-cysteinyl-[protein] + hexadecanoyl-CoA = S-hexadecanoyl-L-cysteinyl-[protein] + CoA</text>
        <dbReference type="Rhea" id="RHEA:36683"/>
        <dbReference type="Rhea" id="RHEA-COMP:10131"/>
        <dbReference type="Rhea" id="RHEA-COMP:11032"/>
        <dbReference type="ChEBI" id="CHEBI:29950"/>
        <dbReference type="ChEBI" id="CHEBI:57287"/>
        <dbReference type="ChEBI" id="CHEBI:57379"/>
        <dbReference type="ChEBI" id="CHEBI:74151"/>
        <dbReference type="EC" id="2.3.1.225"/>
    </reaction>
</comment>
<dbReference type="AlphaFoldDB" id="A0A7J7EMZ0"/>
<dbReference type="Proteomes" id="UP000551758">
    <property type="component" value="Unassembled WGS sequence"/>
</dbReference>
<keyword evidence="2 7" id="KW-0808">Transferase</keyword>
<dbReference type="PROSITE" id="PS50216">
    <property type="entry name" value="DHHC"/>
    <property type="match status" value="1"/>
</dbReference>
<comment type="domain">
    <text evidence="7">The DHHC domain is required for palmitoyltransferase activity.</text>
</comment>
<protein>
    <recommendedName>
        <fullName evidence="7">Palmitoyltransferase</fullName>
        <ecNumber evidence="7">2.3.1.225</ecNumber>
    </recommendedName>
</protein>
<dbReference type="GO" id="GO:0016020">
    <property type="term" value="C:membrane"/>
    <property type="evidence" value="ECO:0007669"/>
    <property type="project" value="UniProtKB-SubCell"/>
</dbReference>
<accession>A0A7J7EMZ0</accession>
<comment type="caution">
    <text evidence="9">The sequence shown here is derived from an EMBL/GenBank/DDBJ whole genome shotgun (WGS) entry which is preliminary data.</text>
</comment>
<keyword evidence="6 7" id="KW-0012">Acyltransferase</keyword>
<feature type="non-terminal residue" evidence="9">
    <location>
        <position position="1"/>
    </location>
</feature>
<evidence type="ECO:0000256" key="5">
    <source>
        <dbReference type="ARBA" id="ARBA00023136"/>
    </source>
</evidence>
<reference evidence="9 10" key="1">
    <citation type="journal article" date="2020" name="Mol. Biol. Evol.">
        <title>Interspecific Gene Flow and the Evolution of Specialization in Black and White Rhinoceros.</title>
        <authorList>
            <person name="Moodley Y."/>
            <person name="Westbury M.V."/>
            <person name="Russo I.M."/>
            <person name="Gopalakrishnan S."/>
            <person name="Rakotoarivelo A."/>
            <person name="Olsen R.A."/>
            <person name="Prost S."/>
            <person name="Tunstall T."/>
            <person name="Ryder O.A."/>
            <person name="Dalen L."/>
            <person name="Bruford M.W."/>
        </authorList>
    </citation>
    <scope>NUCLEOTIDE SEQUENCE [LARGE SCALE GENOMIC DNA]</scope>
    <source>
        <strain evidence="9">SBR-YM</strain>
        <tissue evidence="9">Skin</tissue>
    </source>
</reference>
<keyword evidence="3 7" id="KW-0812">Transmembrane</keyword>
<sequence length="303" mass="33038">MPLMKECQTLPLDLLPRLLVSLFAAFSEVLLDLVSGPPAFRLVSLNFSDAGIVHQAQDFGHHCKWVNNCVGHGNYRFFMLLLLSLCLYPAAMLVTCLTLLVRTTHPPFSTDKDRGWGRIVGSIVVAVPAAGFLVPLFVLLLIKARSVSAVERSHESKVRGAPGAPRHRAVGLPDLRTFRSFSSALVLDYYLQEYNPFDVGCAKNWYSTLCAPLATKKRGRGYCSLDETGPSSLQGRALGFVLPKLRGTRPGGPQPLTCGLLLPRYMDKAVGLQSVVGPDWVPTQNLHFPTCPSMPSPPAFPGP</sequence>
<dbReference type="GO" id="GO:0006612">
    <property type="term" value="P:protein targeting to membrane"/>
    <property type="evidence" value="ECO:0007669"/>
    <property type="project" value="TreeGrafter"/>
</dbReference>
<dbReference type="InterPro" id="IPR001594">
    <property type="entry name" value="Palmitoyltrfase_DHHC"/>
</dbReference>
<evidence type="ECO:0000313" key="9">
    <source>
        <dbReference type="EMBL" id="KAF5916816.1"/>
    </source>
</evidence>
<feature type="transmembrane region" description="Helical" evidence="7">
    <location>
        <begin position="120"/>
        <end position="142"/>
    </location>
</feature>
<evidence type="ECO:0000256" key="1">
    <source>
        <dbReference type="ARBA" id="ARBA00004141"/>
    </source>
</evidence>
<feature type="domain" description="Palmitoyltransferase DHHC" evidence="8">
    <location>
        <begin position="58"/>
        <end position="148"/>
    </location>
</feature>
<dbReference type="GO" id="GO:0005783">
    <property type="term" value="C:endoplasmic reticulum"/>
    <property type="evidence" value="ECO:0007669"/>
    <property type="project" value="TreeGrafter"/>
</dbReference>
<comment type="subcellular location">
    <subcellularLocation>
        <location evidence="1">Membrane</location>
        <topology evidence="1">Multi-pass membrane protein</topology>
    </subcellularLocation>
</comment>
<dbReference type="Pfam" id="PF01529">
    <property type="entry name" value="DHHC"/>
    <property type="match status" value="1"/>
</dbReference>
<gene>
    <name evidence="9" type="ORF">HPG69_012175</name>
</gene>
<keyword evidence="10" id="KW-1185">Reference proteome</keyword>
<evidence type="ECO:0000259" key="8">
    <source>
        <dbReference type="Pfam" id="PF01529"/>
    </source>
</evidence>
<organism evidence="9 10">
    <name type="scientific">Diceros bicornis minor</name>
    <name type="common">South-central black rhinoceros</name>
    <dbReference type="NCBI Taxonomy" id="77932"/>
    <lineage>
        <taxon>Eukaryota</taxon>
        <taxon>Metazoa</taxon>
        <taxon>Chordata</taxon>
        <taxon>Craniata</taxon>
        <taxon>Vertebrata</taxon>
        <taxon>Euteleostomi</taxon>
        <taxon>Mammalia</taxon>
        <taxon>Eutheria</taxon>
        <taxon>Laurasiatheria</taxon>
        <taxon>Perissodactyla</taxon>
        <taxon>Rhinocerotidae</taxon>
        <taxon>Diceros</taxon>
    </lineage>
</organism>
<proteinExistence type="inferred from homology"/>
<evidence type="ECO:0000256" key="4">
    <source>
        <dbReference type="ARBA" id="ARBA00022989"/>
    </source>
</evidence>
<feature type="transmembrane region" description="Helical" evidence="7">
    <location>
        <begin position="77"/>
        <end position="100"/>
    </location>
</feature>
<dbReference type="PANTHER" id="PTHR22883">
    <property type="entry name" value="ZINC FINGER DHHC DOMAIN CONTAINING PROTEIN"/>
    <property type="match status" value="1"/>
</dbReference>
<evidence type="ECO:0000256" key="7">
    <source>
        <dbReference type="RuleBase" id="RU079119"/>
    </source>
</evidence>
<comment type="similarity">
    <text evidence="7">Belongs to the DHHC palmitoyltransferase family.</text>
</comment>
<evidence type="ECO:0000256" key="6">
    <source>
        <dbReference type="ARBA" id="ARBA00023315"/>
    </source>
</evidence>
<dbReference type="GO" id="GO:0005794">
    <property type="term" value="C:Golgi apparatus"/>
    <property type="evidence" value="ECO:0007669"/>
    <property type="project" value="TreeGrafter"/>
</dbReference>
<keyword evidence="5 7" id="KW-0472">Membrane</keyword>
<keyword evidence="4 7" id="KW-1133">Transmembrane helix</keyword>
<evidence type="ECO:0000313" key="10">
    <source>
        <dbReference type="Proteomes" id="UP000551758"/>
    </source>
</evidence>
<dbReference type="EMBL" id="JACDTQ010002674">
    <property type="protein sequence ID" value="KAF5916816.1"/>
    <property type="molecule type" value="Genomic_DNA"/>
</dbReference>
<evidence type="ECO:0000256" key="2">
    <source>
        <dbReference type="ARBA" id="ARBA00022679"/>
    </source>
</evidence>
<evidence type="ECO:0000256" key="3">
    <source>
        <dbReference type="ARBA" id="ARBA00022692"/>
    </source>
</evidence>
<dbReference type="InterPro" id="IPR039859">
    <property type="entry name" value="PFA4/ZDH16/20/ERF2-like"/>
</dbReference>